<protein>
    <submittedName>
        <fullName evidence="1">Uncharacterized protein</fullName>
    </submittedName>
</protein>
<keyword evidence="2" id="KW-1185">Reference proteome</keyword>
<proteinExistence type="predicted"/>
<dbReference type="EMBL" id="JACJKJ010000007">
    <property type="protein sequence ID" value="MBM6806353.1"/>
    <property type="molecule type" value="Genomic_DNA"/>
</dbReference>
<name>A0ABS2F8J4_9BACE</name>
<reference evidence="1 2" key="1">
    <citation type="journal article" date="2021" name="Sci. Rep.">
        <title>The distribution of antibiotic resistance genes in chicken gut microbiota commensals.</title>
        <authorList>
            <person name="Juricova H."/>
            <person name="Matiasovicova J."/>
            <person name="Kubasova T."/>
            <person name="Cejkova D."/>
            <person name="Rychlik I."/>
        </authorList>
    </citation>
    <scope>NUCLEOTIDE SEQUENCE [LARGE SCALE GENOMIC DNA]</scope>
    <source>
        <strain evidence="1 2">An768</strain>
    </source>
</reference>
<gene>
    <name evidence="1" type="ORF">H6A24_07570</name>
</gene>
<evidence type="ECO:0000313" key="1">
    <source>
        <dbReference type="EMBL" id="MBM6806353.1"/>
    </source>
</evidence>
<sequence>MKERNKNEEIEFLLQELNRIFKQETGIPLENSMKASDYINGKNDFEEVSDRFLRDHWPSLVKSKGRDYKIDEETDKKKKQTNTLNSKTINKLNLIAKSIGYKNWEDFCLKYKLDTEKEFTGMDYFKFSSLLEGETVYIGWYPQRYCKLKYLGEYSFEVIESCRMRSNVGRIIETSGFRLAPTSDHYFFPEVIIEPLYEYQEELWNAIENFNKETCPQEILL</sequence>
<dbReference type="Proteomes" id="UP000782117">
    <property type="component" value="Unassembled WGS sequence"/>
</dbReference>
<organism evidence="1 2">
    <name type="scientific">Bacteroides caecicola</name>
    <dbReference type="NCBI Taxonomy" id="1462569"/>
    <lineage>
        <taxon>Bacteria</taxon>
        <taxon>Pseudomonadati</taxon>
        <taxon>Bacteroidota</taxon>
        <taxon>Bacteroidia</taxon>
        <taxon>Bacteroidales</taxon>
        <taxon>Bacteroidaceae</taxon>
        <taxon>Bacteroides</taxon>
    </lineage>
</organism>
<comment type="caution">
    <text evidence="1">The sequence shown here is derived from an EMBL/GenBank/DDBJ whole genome shotgun (WGS) entry which is preliminary data.</text>
</comment>
<accession>A0ABS2F8J4</accession>
<evidence type="ECO:0000313" key="2">
    <source>
        <dbReference type="Proteomes" id="UP000782117"/>
    </source>
</evidence>